<comment type="similarity">
    <text evidence="1">Belongs to the PAL/histidase family.</text>
</comment>
<gene>
    <name evidence="2" type="ORF">M422DRAFT_71598</name>
</gene>
<sequence length="227" mass="25303">MHNQSINSLALISARYTALAVNLLQMIYANQLLVCCQAIDLRAMYSDFFRLMKVNISAKVKEHLHLCYDIKDFHENLSTILYAKAIESFTVTASLDTSERFAALVKPLISDVFTYISIADPLSYTFHVTAFQSSLADTLGASWTANRAAYFSKPPGAAESLLGNGTRLVYLWVRQTLGIQMRMGIDYDKEETDKQLSKIYRGIITGEVNDVLLSALRPQEEGGTGRA</sequence>
<organism evidence="2 3">
    <name type="scientific">Sphaerobolus stellatus (strain SS14)</name>
    <dbReference type="NCBI Taxonomy" id="990650"/>
    <lineage>
        <taxon>Eukaryota</taxon>
        <taxon>Fungi</taxon>
        <taxon>Dikarya</taxon>
        <taxon>Basidiomycota</taxon>
        <taxon>Agaricomycotina</taxon>
        <taxon>Agaricomycetes</taxon>
        <taxon>Phallomycetidae</taxon>
        <taxon>Geastrales</taxon>
        <taxon>Sphaerobolaceae</taxon>
        <taxon>Sphaerobolus</taxon>
    </lineage>
</organism>
<dbReference type="GO" id="GO:0003824">
    <property type="term" value="F:catalytic activity"/>
    <property type="evidence" value="ECO:0007669"/>
    <property type="project" value="InterPro"/>
</dbReference>
<dbReference type="SUPFAM" id="SSF48557">
    <property type="entry name" value="L-aspartase-like"/>
    <property type="match status" value="1"/>
</dbReference>
<dbReference type="InterPro" id="IPR008948">
    <property type="entry name" value="L-Aspartase-like"/>
</dbReference>
<dbReference type="Pfam" id="PF00221">
    <property type="entry name" value="Lyase_aromatic"/>
    <property type="match status" value="1"/>
</dbReference>
<accession>A0A0C9UQC3</accession>
<keyword evidence="3" id="KW-1185">Reference proteome</keyword>
<dbReference type="PROSITE" id="PS00430">
    <property type="entry name" value="TONB_DEPENDENT_REC_1"/>
    <property type="match status" value="1"/>
</dbReference>
<dbReference type="PANTHER" id="PTHR10362">
    <property type="entry name" value="HISTIDINE AMMONIA-LYASE"/>
    <property type="match status" value="1"/>
</dbReference>
<evidence type="ECO:0000313" key="3">
    <source>
        <dbReference type="Proteomes" id="UP000054279"/>
    </source>
</evidence>
<reference evidence="2 3" key="1">
    <citation type="submission" date="2014-06" db="EMBL/GenBank/DDBJ databases">
        <title>Evolutionary Origins and Diversification of the Mycorrhizal Mutualists.</title>
        <authorList>
            <consortium name="DOE Joint Genome Institute"/>
            <consortium name="Mycorrhizal Genomics Consortium"/>
            <person name="Kohler A."/>
            <person name="Kuo A."/>
            <person name="Nagy L.G."/>
            <person name="Floudas D."/>
            <person name="Copeland A."/>
            <person name="Barry K.W."/>
            <person name="Cichocki N."/>
            <person name="Veneault-Fourrey C."/>
            <person name="LaButti K."/>
            <person name="Lindquist E.A."/>
            <person name="Lipzen A."/>
            <person name="Lundell T."/>
            <person name="Morin E."/>
            <person name="Murat C."/>
            <person name="Riley R."/>
            <person name="Ohm R."/>
            <person name="Sun H."/>
            <person name="Tunlid A."/>
            <person name="Henrissat B."/>
            <person name="Grigoriev I.V."/>
            <person name="Hibbett D.S."/>
            <person name="Martin F."/>
        </authorList>
    </citation>
    <scope>NUCLEOTIDE SEQUENCE [LARGE SCALE GENOMIC DNA]</scope>
    <source>
        <strain evidence="2 3">SS14</strain>
    </source>
</reference>
<evidence type="ECO:0000256" key="1">
    <source>
        <dbReference type="ARBA" id="ARBA00007238"/>
    </source>
</evidence>
<dbReference type="Gene3D" id="1.10.274.20">
    <property type="entry name" value="Phenylalanine ammonia-lyase 1, domain 3"/>
    <property type="match status" value="1"/>
</dbReference>
<dbReference type="HOGENOM" id="CLU_1220371_0_0_1"/>
<name>A0A0C9UQC3_SPHS4</name>
<dbReference type="Proteomes" id="UP000054279">
    <property type="component" value="Unassembled WGS sequence"/>
</dbReference>
<evidence type="ECO:0000313" key="2">
    <source>
        <dbReference type="EMBL" id="KIJ27616.1"/>
    </source>
</evidence>
<dbReference type="EMBL" id="KN837330">
    <property type="protein sequence ID" value="KIJ27616.1"/>
    <property type="molecule type" value="Genomic_DNA"/>
</dbReference>
<dbReference type="OrthoDB" id="10051290at2759"/>
<dbReference type="AlphaFoldDB" id="A0A0C9UQC3"/>
<dbReference type="InterPro" id="IPR010916">
    <property type="entry name" value="TonB_box_CS"/>
</dbReference>
<protein>
    <submittedName>
        <fullName evidence="2">Uncharacterized protein</fullName>
    </submittedName>
</protein>
<dbReference type="Gene3D" id="1.20.200.10">
    <property type="entry name" value="Fumarase/aspartase (Central domain)"/>
    <property type="match status" value="1"/>
</dbReference>
<dbReference type="InterPro" id="IPR001106">
    <property type="entry name" value="Aromatic_Lyase"/>
</dbReference>
<dbReference type="InterPro" id="IPR023144">
    <property type="entry name" value="Phe_NH3-lyase_shielding_dom_sf"/>
</dbReference>
<proteinExistence type="inferred from homology"/>